<comment type="caution">
    <text evidence="1">The sequence shown here is derived from an EMBL/GenBank/DDBJ whole genome shotgun (WGS) entry which is preliminary data.</text>
</comment>
<protein>
    <submittedName>
        <fullName evidence="1">Uncharacterized protein</fullName>
    </submittedName>
</protein>
<proteinExistence type="predicted"/>
<gene>
    <name evidence="1" type="ORF">E1O70_00350</name>
</gene>
<reference evidence="1 2" key="1">
    <citation type="submission" date="2019-03" db="EMBL/GenBank/DDBJ databases">
        <title>Cellulosimicrobium funkei JCM14302 Assembly.</title>
        <authorList>
            <person name="Dou T."/>
        </authorList>
    </citation>
    <scope>NUCLEOTIDE SEQUENCE [LARGE SCALE GENOMIC DNA]</scope>
    <source>
        <strain evidence="1 2">JCM 14302</strain>
    </source>
</reference>
<dbReference type="AlphaFoldDB" id="A0A4Y8R7C4"/>
<keyword evidence="2" id="KW-1185">Reference proteome</keyword>
<evidence type="ECO:0000313" key="2">
    <source>
        <dbReference type="Proteomes" id="UP000298003"/>
    </source>
</evidence>
<dbReference type="RefSeq" id="WP_128957682.1">
    <property type="nucleotide sequence ID" value="NZ_SOZH01000001.1"/>
</dbReference>
<accession>A0A4Y8R7C4</accession>
<name>A0A4Y8R7C4_9MICO</name>
<evidence type="ECO:0000313" key="1">
    <source>
        <dbReference type="EMBL" id="TFF17290.1"/>
    </source>
</evidence>
<dbReference type="GeneID" id="95682948"/>
<sequence>MGVPADANRFPDLDVLRRFENFDGDHVLCTRGPDPRDGVSGDRFDQHLAGVDHRPLEHGRELRIARREDAQFLRDVDRLIEREDRVGPLYPTVLKVVEATPVEE</sequence>
<dbReference type="EMBL" id="SOZH01000001">
    <property type="protein sequence ID" value="TFF17290.1"/>
    <property type="molecule type" value="Genomic_DNA"/>
</dbReference>
<dbReference type="Proteomes" id="UP000298003">
    <property type="component" value="Unassembled WGS sequence"/>
</dbReference>
<organism evidence="1 2">
    <name type="scientific">Cellulosimicrobium funkei</name>
    <dbReference type="NCBI Taxonomy" id="264251"/>
    <lineage>
        <taxon>Bacteria</taxon>
        <taxon>Bacillati</taxon>
        <taxon>Actinomycetota</taxon>
        <taxon>Actinomycetes</taxon>
        <taxon>Micrococcales</taxon>
        <taxon>Promicromonosporaceae</taxon>
        <taxon>Cellulosimicrobium</taxon>
    </lineage>
</organism>